<gene>
    <name evidence="2" type="primary">jmjD5_2</name>
    <name evidence="2" type="ORF">Cba03nite_48770</name>
</gene>
<accession>A0A8J3JMX2</accession>
<sequence length="340" mass="38261">MTAVATVRLDDGWRGWLAENLALGAPVEQVRSAALAQSIDPAELDRELARLTEHPYFQVCRRLALRYDWLESILDVYRALRDGDGGRDLDRRRDVDPAEFFSRYYFGHRPVVLDGLCDDWPARSWTLDELARRCGDAEVEVMTGREANPDHAWQYDRHRTTMTFGDYLRLVGSGTPTNDYYMVPRNSNWPGALAALADDVRPPAGLIDPAEGTRRAHLLLGPAGTLTPLHFDNSNVLLCQVMGRKHVRLVPSYERHLVYPRGGTFSEVDADHPDPARHPRYSEATVLETVLEPGQALFIPVGWWHWVRALDVSATVTFHHFAVPGANHRIATPPAALSDE</sequence>
<dbReference type="PROSITE" id="PS51184">
    <property type="entry name" value="JMJC"/>
    <property type="match status" value="1"/>
</dbReference>
<keyword evidence="3" id="KW-1185">Reference proteome</keyword>
<organism evidence="2 3">
    <name type="scientific">Catellatospora bangladeshensis</name>
    <dbReference type="NCBI Taxonomy" id="310355"/>
    <lineage>
        <taxon>Bacteria</taxon>
        <taxon>Bacillati</taxon>
        <taxon>Actinomycetota</taxon>
        <taxon>Actinomycetes</taxon>
        <taxon>Micromonosporales</taxon>
        <taxon>Micromonosporaceae</taxon>
        <taxon>Catellatospora</taxon>
    </lineage>
</organism>
<comment type="caution">
    <text evidence="2">The sequence shown here is derived from an EMBL/GenBank/DDBJ whole genome shotgun (WGS) entry which is preliminary data.</text>
</comment>
<evidence type="ECO:0000259" key="1">
    <source>
        <dbReference type="PROSITE" id="PS51184"/>
    </source>
</evidence>
<dbReference type="AlphaFoldDB" id="A0A8J3JMX2"/>
<dbReference type="EMBL" id="BONF01000029">
    <property type="protein sequence ID" value="GIF83528.1"/>
    <property type="molecule type" value="Genomic_DNA"/>
</dbReference>
<name>A0A8J3JMX2_9ACTN</name>
<evidence type="ECO:0000313" key="2">
    <source>
        <dbReference type="EMBL" id="GIF83528.1"/>
    </source>
</evidence>
<dbReference type="InterPro" id="IPR003347">
    <property type="entry name" value="JmjC_dom"/>
</dbReference>
<dbReference type="PANTHER" id="PTHR12461">
    <property type="entry name" value="HYPOXIA-INDUCIBLE FACTOR 1 ALPHA INHIBITOR-RELATED"/>
    <property type="match status" value="1"/>
</dbReference>
<protein>
    <submittedName>
        <fullName evidence="2">Aspartate beta-hydroxylase</fullName>
    </submittedName>
</protein>
<reference evidence="2 3" key="1">
    <citation type="submission" date="2021-01" db="EMBL/GenBank/DDBJ databases">
        <title>Whole genome shotgun sequence of Catellatospora bangladeshensis NBRC 107357.</title>
        <authorList>
            <person name="Komaki H."/>
            <person name="Tamura T."/>
        </authorList>
    </citation>
    <scope>NUCLEOTIDE SEQUENCE [LARGE SCALE GENOMIC DNA]</scope>
    <source>
        <strain evidence="2 3">NBRC 107357</strain>
    </source>
</reference>
<dbReference type="Proteomes" id="UP000601223">
    <property type="component" value="Unassembled WGS sequence"/>
</dbReference>
<feature type="domain" description="JmjC" evidence="1">
    <location>
        <begin position="172"/>
        <end position="339"/>
    </location>
</feature>
<dbReference type="InterPro" id="IPR041667">
    <property type="entry name" value="Cupin_8"/>
</dbReference>
<evidence type="ECO:0000313" key="3">
    <source>
        <dbReference type="Proteomes" id="UP000601223"/>
    </source>
</evidence>
<dbReference type="PANTHER" id="PTHR12461:SF105">
    <property type="entry name" value="HYPOXIA-INDUCIBLE FACTOR 1-ALPHA INHIBITOR"/>
    <property type="match status" value="1"/>
</dbReference>
<proteinExistence type="predicted"/>
<dbReference type="RefSeq" id="WP_203750495.1">
    <property type="nucleotide sequence ID" value="NZ_BONF01000029.1"/>
</dbReference>
<dbReference type="SMART" id="SM00558">
    <property type="entry name" value="JmjC"/>
    <property type="match status" value="1"/>
</dbReference>
<dbReference type="Pfam" id="PF13621">
    <property type="entry name" value="Cupin_8"/>
    <property type="match status" value="1"/>
</dbReference>
<dbReference type="SUPFAM" id="SSF51197">
    <property type="entry name" value="Clavaminate synthase-like"/>
    <property type="match status" value="1"/>
</dbReference>
<dbReference type="Gene3D" id="2.60.120.650">
    <property type="entry name" value="Cupin"/>
    <property type="match status" value="1"/>
</dbReference>